<dbReference type="GO" id="GO:0003723">
    <property type="term" value="F:RNA binding"/>
    <property type="evidence" value="ECO:0007669"/>
    <property type="project" value="InterPro"/>
</dbReference>
<evidence type="ECO:0000313" key="6">
    <source>
        <dbReference type="EMBL" id="ACO10772.1"/>
    </source>
</evidence>
<dbReference type="SUPFAM" id="SSF110324">
    <property type="entry name" value="Ribosomal L27 protein-like"/>
    <property type="match status" value="1"/>
</dbReference>
<reference evidence="6" key="1">
    <citation type="submission" date="2009-03" db="EMBL/GenBank/DDBJ databases">
        <title>Caligus rogercresseyi ESTs and full-length cDNAs.</title>
        <authorList>
            <person name="Yasuike M."/>
            <person name="von Schalburg K."/>
            <person name="Cooper G."/>
            <person name="Leong J."/>
            <person name="Jones S.R.M."/>
            <person name="Koop B.F."/>
        </authorList>
    </citation>
    <scope>NUCLEOTIDE SEQUENCE</scope>
    <source>
        <tissue evidence="6">Whole tissue</tissue>
    </source>
</reference>
<evidence type="ECO:0000256" key="3">
    <source>
        <dbReference type="ARBA" id="ARBA00022835"/>
    </source>
</evidence>
<name>C1BP19_CALRO</name>
<dbReference type="GO" id="GO:0005730">
    <property type="term" value="C:nucleolus"/>
    <property type="evidence" value="ECO:0007669"/>
    <property type="project" value="UniProtKB-SubCell"/>
</dbReference>
<feature type="domain" description="Exosome complex component CSL4 C-terminal" evidence="4">
    <location>
        <begin position="103"/>
        <end position="144"/>
    </location>
</feature>
<protein>
    <submittedName>
        <fullName evidence="6">3-5 exoribonuclease CSL4 homolog</fullName>
    </submittedName>
</protein>
<dbReference type="InterPro" id="IPR019495">
    <property type="entry name" value="EXOSC1_C"/>
</dbReference>
<keyword evidence="3" id="KW-0271">Exosome</keyword>
<dbReference type="Pfam" id="PF10447">
    <property type="entry name" value="EXOSC1"/>
    <property type="match status" value="1"/>
</dbReference>
<dbReference type="SUPFAM" id="SSF50249">
    <property type="entry name" value="Nucleic acid-binding proteins"/>
    <property type="match status" value="1"/>
</dbReference>
<evidence type="ECO:0000259" key="4">
    <source>
        <dbReference type="Pfam" id="PF10447"/>
    </source>
</evidence>
<proteinExistence type="evidence at transcript level"/>
<keyword evidence="2" id="KW-0963">Cytoplasm</keyword>
<dbReference type="GO" id="GO:0000176">
    <property type="term" value="C:nuclear exosome (RNase complex)"/>
    <property type="evidence" value="ECO:0007669"/>
    <property type="project" value="TreeGrafter"/>
</dbReference>
<organism evidence="6">
    <name type="scientific">Caligus rogercresseyi</name>
    <name type="common">Sea louse</name>
    <dbReference type="NCBI Taxonomy" id="217165"/>
    <lineage>
        <taxon>Eukaryota</taxon>
        <taxon>Metazoa</taxon>
        <taxon>Ecdysozoa</taxon>
        <taxon>Arthropoda</taxon>
        <taxon>Crustacea</taxon>
        <taxon>Multicrustacea</taxon>
        <taxon>Hexanauplia</taxon>
        <taxon>Copepoda</taxon>
        <taxon>Siphonostomatoida</taxon>
        <taxon>Caligidae</taxon>
        <taxon>Caligus</taxon>
    </lineage>
</organism>
<evidence type="ECO:0000256" key="2">
    <source>
        <dbReference type="ARBA" id="ARBA00022490"/>
    </source>
</evidence>
<dbReference type="CDD" id="cd05791">
    <property type="entry name" value="S1_CSL4"/>
    <property type="match status" value="1"/>
</dbReference>
<dbReference type="InterPro" id="IPR012340">
    <property type="entry name" value="NA-bd_OB-fold"/>
</dbReference>
<dbReference type="PANTHER" id="PTHR12686:SF8">
    <property type="entry name" value="EXOSOME COMPLEX COMPONENT CSL4"/>
    <property type="match status" value="1"/>
</dbReference>
<evidence type="ECO:0000259" key="5">
    <source>
        <dbReference type="Pfam" id="PF14382"/>
    </source>
</evidence>
<dbReference type="PANTHER" id="PTHR12686">
    <property type="entry name" value="3'-5' EXORIBONUCLEASE CSL4-RELATED"/>
    <property type="match status" value="1"/>
</dbReference>
<evidence type="ECO:0000256" key="1">
    <source>
        <dbReference type="ARBA" id="ARBA00004604"/>
    </source>
</evidence>
<dbReference type="EMBL" id="BT076348">
    <property type="protein sequence ID" value="ACO10772.1"/>
    <property type="molecule type" value="mRNA"/>
</dbReference>
<dbReference type="GO" id="GO:0006396">
    <property type="term" value="P:RNA processing"/>
    <property type="evidence" value="ECO:0007669"/>
    <property type="project" value="InterPro"/>
</dbReference>
<dbReference type="GO" id="GO:0005737">
    <property type="term" value="C:cytoplasm"/>
    <property type="evidence" value="ECO:0007669"/>
    <property type="project" value="TreeGrafter"/>
</dbReference>
<feature type="domain" description="Exosome complex component N-terminal" evidence="5">
    <location>
        <begin position="6"/>
        <end position="41"/>
    </location>
</feature>
<gene>
    <name evidence="6" type="primary">EXOS1</name>
</gene>
<dbReference type="AlphaFoldDB" id="C1BP19"/>
<accession>C1BP19</accession>
<dbReference type="Pfam" id="PF14382">
    <property type="entry name" value="ECR1_N"/>
    <property type="match status" value="1"/>
</dbReference>
<comment type="subcellular location">
    <subcellularLocation>
        <location evidence="1">Nucleus</location>
        <location evidence="1">Nucleolus</location>
    </subcellularLocation>
</comment>
<dbReference type="FunFam" id="2.40.50.140:FF:000198">
    <property type="entry name" value="Exosome complex component CSL4"/>
    <property type="match status" value="1"/>
</dbReference>
<dbReference type="Gene3D" id="2.40.50.100">
    <property type="match status" value="1"/>
</dbReference>
<sequence length="222" mass="24572">MTQDTIVVPGMRLCVADENNVSGPGTYSQNGYIYSSLSGTMRLLREKKKKEKDMSKSEVRITVVPPCSVYSEIPSLGDIVTVKVIAVNPRFAKVQIICVRDSPLSEPFRGLIRKEDVRATEKDKIELYKSFRAGDIVLSRVISLGEASSGYLLSTAENELGVVIANSSWDKSAKLVPISWTKMQCPKTFNKEFRKIVKVVPEDFDDADKDGNEVKPSSSSSK</sequence>
<dbReference type="Gene3D" id="2.40.50.140">
    <property type="entry name" value="Nucleic acid-binding proteins"/>
    <property type="match status" value="1"/>
</dbReference>
<dbReference type="InterPro" id="IPR039771">
    <property type="entry name" value="Csl4"/>
</dbReference>
<dbReference type="InterPro" id="IPR025721">
    <property type="entry name" value="Exosome_cplx_N_dom"/>
</dbReference>